<evidence type="ECO:0000256" key="1">
    <source>
        <dbReference type="SAM" id="SignalP"/>
    </source>
</evidence>
<keyword evidence="3" id="KW-1185">Reference proteome</keyword>
<feature type="chain" id="PRO_5042289397" description="DUF3106 domain-containing protein" evidence="1">
    <location>
        <begin position="25"/>
        <end position="145"/>
    </location>
</feature>
<reference evidence="2" key="1">
    <citation type="submission" date="2023-02" db="EMBL/GenBank/DDBJ databases">
        <title>Genome sequence of Hyphococcus flavus.</title>
        <authorList>
            <person name="Rong J.-C."/>
            <person name="Zhao Q."/>
            <person name="Yi M."/>
            <person name="Wu J.-Y."/>
        </authorList>
    </citation>
    <scope>NUCLEOTIDE SEQUENCE</scope>
    <source>
        <strain evidence="2">MCCC 1K03223</strain>
    </source>
</reference>
<dbReference type="AlphaFoldDB" id="A0AAE9ZBV0"/>
<keyword evidence="1" id="KW-0732">Signal</keyword>
<organism evidence="2 3">
    <name type="scientific">Hyphococcus flavus</name>
    <dbReference type="NCBI Taxonomy" id="1866326"/>
    <lineage>
        <taxon>Bacteria</taxon>
        <taxon>Pseudomonadati</taxon>
        <taxon>Pseudomonadota</taxon>
        <taxon>Alphaproteobacteria</taxon>
        <taxon>Parvularculales</taxon>
        <taxon>Parvularculaceae</taxon>
        <taxon>Hyphococcus</taxon>
    </lineage>
</organism>
<dbReference type="RefSeq" id="WP_274493270.1">
    <property type="nucleotide sequence ID" value="NZ_CP118166.1"/>
</dbReference>
<accession>A0AAE9ZBV0</accession>
<evidence type="ECO:0000313" key="3">
    <source>
        <dbReference type="Proteomes" id="UP001214043"/>
    </source>
</evidence>
<proteinExistence type="predicted"/>
<gene>
    <name evidence="2" type="ORF">PUV54_15635</name>
</gene>
<evidence type="ECO:0008006" key="4">
    <source>
        <dbReference type="Google" id="ProtNLM"/>
    </source>
</evidence>
<dbReference type="Proteomes" id="UP001214043">
    <property type="component" value="Chromosome"/>
</dbReference>
<sequence>MRTSVDLLMLACCATLLAVSSANAEDLTGPAHHKVSVVALDPFVDLMAADFYEDRLRLSQSRRIEAETARQYLALSSRDRARFRNARKELWRKMSKAEKATLRNAKLPQFTNLTEAQKQPFREIASRELGAATLLPVLPSQEDEI</sequence>
<feature type="signal peptide" evidence="1">
    <location>
        <begin position="1"/>
        <end position="24"/>
    </location>
</feature>
<evidence type="ECO:0000313" key="2">
    <source>
        <dbReference type="EMBL" id="WDI31381.1"/>
    </source>
</evidence>
<dbReference type="EMBL" id="CP118166">
    <property type="protein sequence ID" value="WDI31381.1"/>
    <property type="molecule type" value="Genomic_DNA"/>
</dbReference>
<dbReference type="KEGG" id="hfl:PUV54_15635"/>
<name>A0AAE9ZBV0_9PROT</name>
<protein>
    <recommendedName>
        <fullName evidence="4">DUF3106 domain-containing protein</fullName>
    </recommendedName>
</protein>